<keyword evidence="12" id="KW-1185">Reference proteome</keyword>
<dbReference type="Pfam" id="PF14310">
    <property type="entry name" value="Fn3-like"/>
    <property type="match status" value="1"/>
</dbReference>
<evidence type="ECO:0000313" key="12">
    <source>
        <dbReference type="Proteomes" id="UP000540423"/>
    </source>
</evidence>
<dbReference type="InterPro" id="IPR026891">
    <property type="entry name" value="Fn3-like"/>
</dbReference>
<comment type="catalytic activity">
    <reaction evidence="1">
        <text>Hydrolysis of terminal, non-reducing beta-D-glucosyl residues with release of beta-D-glucose.</text>
        <dbReference type="EC" id="3.2.1.21"/>
    </reaction>
</comment>
<evidence type="ECO:0000256" key="7">
    <source>
        <dbReference type="ARBA" id="ARBA00058905"/>
    </source>
</evidence>
<dbReference type="InterPro" id="IPR017853">
    <property type="entry name" value="GH"/>
</dbReference>
<dbReference type="SUPFAM" id="SSF51445">
    <property type="entry name" value="(Trans)glycosidases"/>
    <property type="match status" value="1"/>
</dbReference>
<dbReference type="PROSITE" id="PS51318">
    <property type="entry name" value="TAT"/>
    <property type="match status" value="1"/>
</dbReference>
<sequence>MGDGDVGRRTFLAAMTGGAAATAAVGTGPASASGHTGHEDEIRALIGRMTVAEKLGQLQQLAWTGATGPGGDQTAVAEAAARKGELGSVLNIIGARHSNALQRIAVEESRLGIPLVFGLDVIHGFWTTFPIPLAQAASFDPETARTDGEVSAKEARSNGVHWTFSPMTDVTHEPRWGRIAESSGEDPYLTAAFAAAKTRGYQGTDLTAQDRVAACAKHFVAYGGAEGGRDYNTVDVSESRLRNLYLPPFKAALDAGCATVMASFNTISGIPAHANSHTLTEILKEDWEFDGVVVSDWNGVGELLPHGFAADGADAGRIALTAGVDMEMVSTHLVDHGARLLASGRIREDRLDDAVARVLRLKFALGLFERPYADESAVIEVPTREAREAARAVAARSMVLLKNDGGVLPIAPGISVAVVGPFADSRDLQGTWAGPGGDKFPPVSVLAGVREAAGRGAKVTYGVGATKNADLIVVVVGEGARLSGEAASRSDLTLPGDQEKLIAAVAATGTPFVVVLLNGRPLTLGDWLGAAPAVLEAWHPGIEGGHAVADVLYGKVNPGGKLPASFPRNVGQLPVHYNHENTGRPYDPENPGNTYVTGYLDVDRTPQFPFGYGLSYTTFETGDPKTATPRISAADLRRGETFDVEVEVRNTGERDGDEVVQLYVHDPAATLVQPVRRLRGFRRVTLPAGERTTVRFTLSAQDVGFWTNALDGRFVVEPGDLVLYAGTSSTARKHCTVVVT</sequence>
<dbReference type="InterPro" id="IPR036962">
    <property type="entry name" value="Glyco_hydro_3_N_sf"/>
</dbReference>
<keyword evidence="6 9" id="KW-0326">Glycosidase</keyword>
<dbReference type="PANTHER" id="PTHR30620">
    <property type="entry name" value="PERIPLASMIC BETA-GLUCOSIDASE-RELATED"/>
    <property type="match status" value="1"/>
</dbReference>
<dbReference type="GO" id="GO:0009251">
    <property type="term" value="P:glucan catabolic process"/>
    <property type="evidence" value="ECO:0007669"/>
    <property type="project" value="TreeGrafter"/>
</dbReference>
<dbReference type="InterPro" id="IPR019800">
    <property type="entry name" value="Glyco_hydro_3_AS"/>
</dbReference>
<comment type="similarity">
    <text evidence="2 9">Belongs to the glycosyl hydrolase 3 family.</text>
</comment>
<evidence type="ECO:0000313" key="11">
    <source>
        <dbReference type="EMBL" id="MBB6436609.1"/>
    </source>
</evidence>
<dbReference type="InterPro" id="IPR013783">
    <property type="entry name" value="Ig-like_fold"/>
</dbReference>
<protein>
    <recommendedName>
        <fullName evidence="8">Exo-alpha-(1-&gt;6)-L-arabinopyranosidase</fullName>
        <ecNumber evidence="3">3.2.1.21</ecNumber>
    </recommendedName>
</protein>
<dbReference type="InterPro" id="IPR036881">
    <property type="entry name" value="Glyco_hydro_3_C_sf"/>
</dbReference>
<organism evidence="11 12">
    <name type="scientific">Streptomyces candidus</name>
    <dbReference type="NCBI Taxonomy" id="67283"/>
    <lineage>
        <taxon>Bacteria</taxon>
        <taxon>Bacillati</taxon>
        <taxon>Actinomycetota</taxon>
        <taxon>Actinomycetes</taxon>
        <taxon>Kitasatosporales</taxon>
        <taxon>Streptomycetaceae</taxon>
        <taxon>Streptomyces</taxon>
    </lineage>
</organism>
<evidence type="ECO:0000256" key="5">
    <source>
        <dbReference type="ARBA" id="ARBA00022801"/>
    </source>
</evidence>
<evidence type="ECO:0000256" key="4">
    <source>
        <dbReference type="ARBA" id="ARBA00022729"/>
    </source>
</evidence>
<dbReference type="PROSITE" id="PS00775">
    <property type="entry name" value="GLYCOSYL_HYDROL_F3"/>
    <property type="match status" value="1"/>
</dbReference>
<dbReference type="PANTHER" id="PTHR30620:SF16">
    <property type="entry name" value="LYSOSOMAL BETA GLUCOSIDASE"/>
    <property type="match status" value="1"/>
</dbReference>
<proteinExistence type="inferred from homology"/>
<dbReference type="Pfam" id="PF00933">
    <property type="entry name" value="Glyco_hydro_3"/>
    <property type="match status" value="1"/>
</dbReference>
<keyword evidence="4" id="KW-0732">Signal</keyword>
<dbReference type="SUPFAM" id="SSF52279">
    <property type="entry name" value="Beta-D-glucan exohydrolase, C-terminal domain"/>
    <property type="match status" value="1"/>
</dbReference>
<dbReference type="SMART" id="SM01217">
    <property type="entry name" value="Fn3_like"/>
    <property type="match status" value="1"/>
</dbReference>
<gene>
    <name evidence="11" type="ORF">HNQ79_003082</name>
</gene>
<evidence type="ECO:0000256" key="3">
    <source>
        <dbReference type="ARBA" id="ARBA00012744"/>
    </source>
</evidence>
<dbReference type="EMBL" id="JACHEM010000007">
    <property type="protein sequence ID" value="MBB6436609.1"/>
    <property type="molecule type" value="Genomic_DNA"/>
</dbReference>
<name>A0A7X0HHT0_9ACTN</name>
<evidence type="ECO:0000259" key="10">
    <source>
        <dbReference type="SMART" id="SM01217"/>
    </source>
</evidence>
<dbReference type="Gene3D" id="3.40.50.1700">
    <property type="entry name" value="Glycoside hydrolase family 3 C-terminal domain"/>
    <property type="match status" value="1"/>
</dbReference>
<dbReference type="GO" id="GO:0008422">
    <property type="term" value="F:beta-glucosidase activity"/>
    <property type="evidence" value="ECO:0007669"/>
    <property type="project" value="UniProtKB-EC"/>
</dbReference>
<dbReference type="Pfam" id="PF01915">
    <property type="entry name" value="Glyco_hydro_3_C"/>
    <property type="match status" value="1"/>
</dbReference>
<reference evidence="11 12" key="1">
    <citation type="submission" date="2020-08" db="EMBL/GenBank/DDBJ databases">
        <title>Genomic Encyclopedia of Type Strains, Phase IV (KMG-IV): sequencing the most valuable type-strain genomes for metagenomic binning, comparative biology and taxonomic classification.</title>
        <authorList>
            <person name="Goeker M."/>
        </authorList>
    </citation>
    <scope>NUCLEOTIDE SEQUENCE [LARGE SCALE GENOMIC DNA]</scope>
    <source>
        <strain evidence="11 12">DSM 40141</strain>
    </source>
</reference>
<dbReference type="EC" id="3.2.1.21" evidence="3"/>
<dbReference type="Proteomes" id="UP000540423">
    <property type="component" value="Unassembled WGS sequence"/>
</dbReference>
<dbReference type="Gene3D" id="3.20.20.300">
    <property type="entry name" value="Glycoside hydrolase, family 3, N-terminal domain"/>
    <property type="match status" value="1"/>
</dbReference>
<evidence type="ECO:0000256" key="9">
    <source>
        <dbReference type="RuleBase" id="RU361161"/>
    </source>
</evidence>
<evidence type="ECO:0000256" key="8">
    <source>
        <dbReference type="ARBA" id="ARBA00074219"/>
    </source>
</evidence>
<dbReference type="InterPro" id="IPR051915">
    <property type="entry name" value="Cellulose_Degrad_GH3"/>
</dbReference>
<feature type="domain" description="Fibronectin type III-like" evidence="10">
    <location>
        <begin position="658"/>
        <end position="729"/>
    </location>
</feature>
<dbReference type="InterPro" id="IPR006311">
    <property type="entry name" value="TAT_signal"/>
</dbReference>
<dbReference type="AlphaFoldDB" id="A0A7X0HHT0"/>
<dbReference type="InterPro" id="IPR001764">
    <property type="entry name" value="Glyco_hydro_3_N"/>
</dbReference>
<dbReference type="FunFam" id="2.60.40.10:FF:000495">
    <property type="entry name" value="Periplasmic beta-glucosidase"/>
    <property type="match status" value="1"/>
</dbReference>
<dbReference type="InterPro" id="IPR002772">
    <property type="entry name" value="Glyco_hydro_3_C"/>
</dbReference>
<accession>A0A7X0HHT0</accession>
<comment type="caution">
    <text evidence="11">The sequence shown here is derived from an EMBL/GenBank/DDBJ whole genome shotgun (WGS) entry which is preliminary data.</text>
</comment>
<evidence type="ECO:0000256" key="1">
    <source>
        <dbReference type="ARBA" id="ARBA00000448"/>
    </source>
</evidence>
<keyword evidence="5 9" id="KW-0378">Hydrolase</keyword>
<comment type="function">
    <text evidence="7">Catalyzes the hydrolysis of a non-reducing terminal alpha-L-arabinopyranosidic linkage in ginsenoside Rb2 (alpha-L-arabinopyranosyl-(1-&gt;6)-alpha-D-glucopyranosyl) to release alpha-D-glucopyranosyl (Rd). It is not able to hydrolyze alpha-L-arabinofuranosyl-(1-&gt;6)-alpha-D-glucopyranosyl (Rc).</text>
</comment>
<evidence type="ECO:0000256" key="6">
    <source>
        <dbReference type="ARBA" id="ARBA00023295"/>
    </source>
</evidence>
<dbReference type="PRINTS" id="PR00133">
    <property type="entry name" value="GLHYDRLASE3"/>
</dbReference>
<dbReference type="FunFam" id="3.20.20.300:FF:000005">
    <property type="entry name" value="Periplasmic beta-glucosidase"/>
    <property type="match status" value="1"/>
</dbReference>
<dbReference type="Gene3D" id="2.60.40.10">
    <property type="entry name" value="Immunoglobulins"/>
    <property type="match status" value="1"/>
</dbReference>
<evidence type="ECO:0000256" key="2">
    <source>
        <dbReference type="ARBA" id="ARBA00005336"/>
    </source>
</evidence>